<evidence type="ECO:0000313" key="5">
    <source>
        <dbReference type="Proteomes" id="UP000254230"/>
    </source>
</evidence>
<gene>
    <name evidence="2" type="ORF">Lqua_1556</name>
    <name evidence="3" type="ORF">NCTC12376_01221</name>
</gene>
<keyword evidence="1" id="KW-0732">Signal</keyword>
<protein>
    <submittedName>
        <fullName evidence="3">Uncharacterized protein</fullName>
    </submittedName>
</protein>
<keyword evidence="4" id="KW-1185">Reference proteome</keyword>
<dbReference type="RefSeq" id="WP_058473712.1">
    <property type="nucleotide sequence ID" value="NZ_CAAAIL010000003.1"/>
</dbReference>
<dbReference type="EMBL" id="LNYR01000012">
    <property type="protein sequence ID" value="KTD51329.1"/>
    <property type="molecule type" value="Genomic_DNA"/>
</dbReference>
<evidence type="ECO:0000256" key="1">
    <source>
        <dbReference type="SAM" id="SignalP"/>
    </source>
</evidence>
<feature type="signal peptide" evidence="1">
    <location>
        <begin position="1"/>
        <end position="19"/>
    </location>
</feature>
<proteinExistence type="predicted"/>
<dbReference type="AlphaFoldDB" id="A0A378KS68"/>
<dbReference type="Proteomes" id="UP000254230">
    <property type="component" value="Unassembled WGS sequence"/>
</dbReference>
<accession>A0A378KS68</accession>
<evidence type="ECO:0000313" key="4">
    <source>
        <dbReference type="Proteomes" id="UP000054639"/>
    </source>
</evidence>
<dbReference type="Proteomes" id="UP000054639">
    <property type="component" value="Unassembled WGS sequence"/>
</dbReference>
<organism evidence="3 5">
    <name type="scientific">Legionella quateirensis</name>
    <dbReference type="NCBI Taxonomy" id="45072"/>
    <lineage>
        <taxon>Bacteria</taxon>
        <taxon>Pseudomonadati</taxon>
        <taxon>Pseudomonadota</taxon>
        <taxon>Gammaproteobacteria</taxon>
        <taxon>Legionellales</taxon>
        <taxon>Legionellaceae</taxon>
        <taxon>Legionella</taxon>
    </lineage>
</organism>
<feature type="chain" id="PRO_5016995533" evidence="1">
    <location>
        <begin position="20"/>
        <end position="118"/>
    </location>
</feature>
<name>A0A378KS68_9GAMM</name>
<sequence length="118" mass="13234">MKWNYYGLLIMILSSVIHANAPIDNVALAKKTHALSNEILETRLQESNEMCRLALLESANNTKKSSSLIRETQYLLASFSLGDARRALRKGSDCLQQTKIQSFTNELNYISDQIAGLD</sequence>
<reference evidence="3 5" key="2">
    <citation type="submission" date="2018-06" db="EMBL/GenBank/DDBJ databases">
        <authorList>
            <consortium name="Pathogen Informatics"/>
            <person name="Doyle S."/>
        </authorList>
    </citation>
    <scope>NUCLEOTIDE SEQUENCE [LARGE SCALE GENOMIC DNA]</scope>
    <source>
        <strain evidence="3 5">NCTC12376</strain>
    </source>
</reference>
<dbReference type="EMBL" id="UGOW01000001">
    <property type="protein sequence ID" value="STY17423.1"/>
    <property type="molecule type" value="Genomic_DNA"/>
</dbReference>
<evidence type="ECO:0000313" key="3">
    <source>
        <dbReference type="EMBL" id="STY17423.1"/>
    </source>
</evidence>
<evidence type="ECO:0000313" key="2">
    <source>
        <dbReference type="EMBL" id="KTD51329.1"/>
    </source>
</evidence>
<reference evidence="2 4" key="1">
    <citation type="submission" date="2015-11" db="EMBL/GenBank/DDBJ databases">
        <title>Genomic analysis of 38 Legionella species identifies large and diverse effector repertoires.</title>
        <authorList>
            <person name="Burstein D."/>
            <person name="Amaro F."/>
            <person name="Zusman T."/>
            <person name="Lifshitz Z."/>
            <person name="Cohen O."/>
            <person name="Gilbert J.A."/>
            <person name="Pupko T."/>
            <person name="Shuman H.A."/>
            <person name="Segal G."/>
        </authorList>
    </citation>
    <scope>NUCLEOTIDE SEQUENCE [LARGE SCALE GENOMIC DNA]</scope>
    <source>
        <strain evidence="2 4">ATCC 49507</strain>
    </source>
</reference>